<evidence type="ECO:0000259" key="6">
    <source>
        <dbReference type="PROSITE" id="PS50949"/>
    </source>
</evidence>
<dbReference type="PANTHER" id="PTHR46577:SF1">
    <property type="entry name" value="HTH-TYPE TRANSCRIPTIONAL REGULATORY PROTEIN GABR"/>
    <property type="match status" value="1"/>
</dbReference>
<dbReference type="PROSITE" id="PS50949">
    <property type="entry name" value="HTH_GNTR"/>
    <property type="match status" value="1"/>
</dbReference>
<evidence type="ECO:0000256" key="3">
    <source>
        <dbReference type="ARBA" id="ARBA00023015"/>
    </source>
</evidence>
<protein>
    <submittedName>
        <fullName evidence="7">PLP-dependent aminotransferase family protein</fullName>
    </submittedName>
</protein>
<dbReference type="GO" id="GO:0008483">
    <property type="term" value="F:transaminase activity"/>
    <property type="evidence" value="ECO:0007669"/>
    <property type="project" value="UniProtKB-KW"/>
</dbReference>
<dbReference type="InterPro" id="IPR000524">
    <property type="entry name" value="Tscrpt_reg_HTH_GntR"/>
</dbReference>
<reference evidence="7" key="1">
    <citation type="submission" date="2022-08" db="EMBL/GenBank/DDBJ databases">
        <title>Complete Genome Sequences of 2 Bosea sp. soil isolates.</title>
        <authorList>
            <person name="Alvarez Arevalo M."/>
            <person name="Sterndorff E.B."/>
            <person name="Faurdal D."/>
            <person name="Joergensen T.S."/>
            <person name="Weber T."/>
        </authorList>
    </citation>
    <scope>NUCLEOTIDE SEQUENCE</scope>
    <source>
        <strain evidence="7">NBC_00436</strain>
    </source>
</reference>
<dbReference type="GO" id="GO:0030170">
    <property type="term" value="F:pyridoxal phosphate binding"/>
    <property type="evidence" value="ECO:0007669"/>
    <property type="project" value="InterPro"/>
</dbReference>
<dbReference type="Pfam" id="PF00155">
    <property type="entry name" value="Aminotran_1_2"/>
    <property type="match status" value="1"/>
</dbReference>
<sequence length="499" mass="54429">MVNRFNYPVWNLIRLERDSDTPLYEQIFAQFRTGITEGVIPRGTRLPPSRILAKELPLARNTVVQAYDRLEAEGYVRRAHGSGTFVEAVLPEDHQTRAKPAPAMAPLAETALSERATRLLETRLPPERSETLGLSPGVPALDEFPYEIFSRLAARHWRSRAISQTGYGVGQPRAGLTHQIATYLAEARGLACAPEQVIVVGSTLQAAALAAHVLLDIDDTVAVEDPGHLAELATFELSGLRIRPVPVDEMGLDAAALPTPADAEPLPKLVVVSPVEQFPFGCSMPPARCRALLTWAQAHGAWVLEDDFNSEIRWSGEAQTPLFAADPQGRVIYTSSFNRALAPGLRLAYLVVPPNLVEAFTQAQRVFSLYAPQPDQALVAAFMAEGHLAAHLRRMRAIYRERSLLLGEHLRQRLGDRFIVPEVTAGLHLTIRPRAPFDDTAASVTLLGRGFDCPPLSQYCRGEGRRGLVLGFGNTSTEKLPACAEAVARAVEAACGALE</sequence>
<evidence type="ECO:0000313" key="7">
    <source>
        <dbReference type="EMBL" id="UZF89376.1"/>
    </source>
</evidence>
<dbReference type="GO" id="GO:0003700">
    <property type="term" value="F:DNA-binding transcription factor activity"/>
    <property type="evidence" value="ECO:0007669"/>
    <property type="project" value="InterPro"/>
</dbReference>
<dbReference type="Gene3D" id="3.40.640.10">
    <property type="entry name" value="Type I PLP-dependent aspartate aminotransferase-like (Major domain)"/>
    <property type="match status" value="1"/>
</dbReference>
<name>A0A9E7ZY10_9HYPH</name>
<keyword evidence="4" id="KW-0238">DNA-binding</keyword>
<proteinExistence type="inferred from homology"/>
<dbReference type="SMART" id="SM00345">
    <property type="entry name" value="HTH_GNTR"/>
    <property type="match status" value="1"/>
</dbReference>
<dbReference type="EMBL" id="CP102774">
    <property type="protein sequence ID" value="UZF89376.1"/>
    <property type="molecule type" value="Genomic_DNA"/>
</dbReference>
<keyword evidence="3" id="KW-0805">Transcription regulation</keyword>
<accession>A0A9E7ZY10</accession>
<comment type="similarity">
    <text evidence="1">In the C-terminal section; belongs to the class-I pyridoxal-phosphate-dependent aminotransferase family.</text>
</comment>
<dbReference type="AlphaFoldDB" id="A0A9E7ZY10"/>
<gene>
    <name evidence="7" type="ORF">NWE54_11580</name>
</gene>
<evidence type="ECO:0000256" key="1">
    <source>
        <dbReference type="ARBA" id="ARBA00005384"/>
    </source>
</evidence>
<keyword evidence="2" id="KW-0663">Pyridoxal phosphate</keyword>
<dbReference type="InterPro" id="IPR004839">
    <property type="entry name" value="Aminotransferase_I/II_large"/>
</dbReference>
<keyword evidence="7" id="KW-0032">Aminotransferase</keyword>
<dbReference type="CDD" id="cd07377">
    <property type="entry name" value="WHTH_GntR"/>
    <property type="match status" value="1"/>
</dbReference>
<dbReference type="PRINTS" id="PR00035">
    <property type="entry name" value="HTHGNTR"/>
</dbReference>
<evidence type="ECO:0000256" key="4">
    <source>
        <dbReference type="ARBA" id="ARBA00023125"/>
    </source>
</evidence>
<dbReference type="Gene3D" id="1.10.10.10">
    <property type="entry name" value="Winged helix-like DNA-binding domain superfamily/Winged helix DNA-binding domain"/>
    <property type="match status" value="1"/>
</dbReference>
<evidence type="ECO:0000256" key="5">
    <source>
        <dbReference type="ARBA" id="ARBA00023163"/>
    </source>
</evidence>
<dbReference type="CDD" id="cd00609">
    <property type="entry name" value="AAT_like"/>
    <property type="match status" value="1"/>
</dbReference>
<feature type="domain" description="HTH gntR-type" evidence="6">
    <location>
        <begin position="21"/>
        <end position="89"/>
    </location>
</feature>
<dbReference type="GO" id="GO:0003677">
    <property type="term" value="F:DNA binding"/>
    <property type="evidence" value="ECO:0007669"/>
    <property type="project" value="UniProtKB-KW"/>
</dbReference>
<dbReference type="InterPro" id="IPR015421">
    <property type="entry name" value="PyrdxlP-dep_Trfase_major"/>
</dbReference>
<keyword evidence="5" id="KW-0804">Transcription</keyword>
<organism evidence="7">
    <name type="scientific">Bosea sp. NBC_00436</name>
    <dbReference type="NCBI Taxonomy" id="2969620"/>
    <lineage>
        <taxon>Bacteria</taxon>
        <taxon>Pseudomonadati</taxon>
        <taxon>Pseudomonadota</taxon>
        <taxon>Alphaproteobacteria</taxon>
        <taxon>Hyphomicrobiales</taxon>
        <taxon>Boseaceae</taxon>
        <taxon>Bosea</taxon>
    </lineage>
</organism>
<dbReference type="InterPro" id="IPR015424">
    <property type="entry name" value="PyrdxlP-dep_Trfase"/>
</dbReference>
<dbReference type="Pfam" id="PF00392">
    <property type="entry name" value="GntR"/>
    <property type="match status" value="1"/>
</dbReference>
<dbReference type="InterPro" id="IPR051446">
    <property type="entry name" value="HTH_trans_reg/aminotransferase"/>
</dbReference>
<dbReference type="InterPro" id="IPR036388">
    <property type="entry name" value="WH-like_DNA-bd_sf"/>
</dbReference>
<dbReference type="InterPro" id="IPR036390">
    <property type="entry name" value="WH_DNA-bd_sf"/>
</dbReference>
<dbReference type="SUPFAM" id="SSF53383">
    <property type="entry name" value="PLP-dependent transferases"/>
    <property type="match status" value="1"/>
</dbReference>
<dbReference type="SUPFAM" id="SSF46785">
    <property type="entry name" value="Winged helix' DNA-binding domain"/>
    <property type="match status" value="1"/>
</dbReference>
<dbReference type="PANTHER" id="PTHR46577">
    <property type="entry name" value="HTH-TYPE TRANSCRIPTIONAL REGULATORY PROTEIN GABR"/>
    <property type="match status" value="1"/>
</dbReference>
<keyword evidence="7" id="KW-0808">Transferase</keyword>
<evidence type="ECO:0000256" key="2">
    <source>
        <dbReference type="ARBA" id="ARBA00022898"/>
    </source>
</evidence>